<reference evidence="2 3" key="1">
    <citation type="journal article" date="2016" name="Nat. Commun.">
        <title>Thousands of microbial genomes shed light on interconnected biogeochemical processes in an aquifer system.</title>
        <authorList>
            <person name="Anantharaman K."/>
            <person name="Brown C.T."/>
            <person name="Hug L.A."/>
            <person name="Sharon I."/>
            <person name="Castelle C.J."/>
            <person name="Probst A.J."/>
            <person name="Thomas B.C."/>
            <person name="Singh A."/>
            <person name="Wilkins M.J."/>
            <person name="Karaoz U."/>
            <person name="Brodie E.L."/>
            <person name="Williams K.H."/>
            <person name="Hubbard S.S."/>
            <person name="Banfield J.F."/>
        </authorList>
    </citation>
    <scope>NUCLEOTIDE SEQUENCE [LARGE SCALE GENOMIC DNA]</scope>
</reference>
<keyword evidence="1" id="KW-0472">Membrane</keyword>
<sequence length="126" mass="13586">MNKAVVIIVIGIVAAGIIFLWRSAPTQDDVPANNVSIVDGIQIVKISAKGGYRPKLSIADADIPTILRMQTSGTYDCSLSLRIPSRNIGMFLPQSGSTDIDLGVPERGTINGLCSMGMYRFVVEFR</sequence>
<dbReference type="Gene3D" id="2.60.40.420">
    <property type="entry name" value="Cupredoxins - blue copper proteins"/>
    <property type="match status" value="1"/>
</dbReference>
<accession>A0A1G2T213</accession>
<comment type="caution">
    <text evidence="2">The sequence shown here is derived from an EMBL/GenBank/DDBJ whole genome shotgun (WGS) entry which is preliminary data.</text>
</comment>
<dbReference type="Proteomes" id="UP000178612">
    <property type="component" value="Unassembled WGS sequence"/>
</dbReference>
<evidence type="ECO:0000313" key="3">
    <source>
        <dbReference type="Proteomes" id="UP000178612"/>
    </source>
</evidence>
<gene>
    <name evidence="2" type="ORF">A2758_02595</name>
</gene>
<dbReference type="EMBL" id="MHVJ01000013">
    <property type="protein sequence ID" value="OHA91325.1"/>
    <property type="molecule type" value="Genomic_DNA"/>
</dbReference>
<dbReference type="InterPro" id="IPR008972">
    <property type="entry name" value="Cupredoxin"/>
</dbReference>
<feature type="transmembrane region" description="Helical" evidence="1">
    <location>
        <begin position="5"/>
        <end position="24"/>
    </location>
</feature>
<keyword evidence="1" id="KW-1133">Transmembrane helix</keyword>
<evidence type="ECO:0000256" key="1">
    <source>
        <dbReference type="SAM" id="Phobius"/>
    </source>
</evidence>
<keyword evidence="1" id="KW-0812">Transmembrane</keyword>
<protein>
    <recommendedName>
        <fullName evidence="4">EfeO-type cupredoxin-like domain-containing protein</fullName>
    </recommendedName>
</protein>
<evidence type="ECO:0008006" key="4">
    <source>
        <dbReference type="Google" id="ProtNLM"/>
    </source>
</evidence>
<evidence type="ECO:0000313" key="2">
    <source>
        <dbReference type="EMBL" id="OHA91325.1"/>
    </source>
</evidence>
<name>A0A1G2T213_9BACT</name>
<dbReference type="AlphaFoldDB" id="A0A1G2T213"/>
<organism evidence="2 3">
    <name type="scientific">Candidatus Zambryskibacteria bacterium RIFCSPHIGHO2_01_FULL_49_18</name>
    <dbReference type="NCBI Taxonomy" id="1802740"/>
    <lineage>
        <taxon>Bacteria</taxon>
        <taxon>Candidatus Zambryskiibacteriota</taxon>
    </lineage>
</organism>
<proteinExistence type="predicted"/>